<evidence type="ECO:0000256" key="7">
    <source>
        <dbReference type="SAM" id="Phobius"/>
    </source>
</evidence>
<keyword evidence="5 7" id="KW-0472">Membrane</keyword>
<evidence type="ECO:0000259" key="8">
    <source>
        <dbReference type="Pfam" id="PF00884"/>
    </source>
</evidence>
<keyword evidence="2" id="KW-1003">Cell membrane</keyword>
<comment type="subcellular location">
    <subcellularLocation>
        <location evidence="1">Cell membrane</location>
        <topology evidence="1">Multi-pass membrane protein</topology>
    </subcellularLocation>
</comment>
<comment type="caution">
    <text evidence="9">The sequence shown here is derived from an EMBL/GenBank/DDBJ whole genome shotgun (WGS) entry which is preliminary data.</text>
</comment>
<dbReference type="CDD" id="cd16015">
    <property type="entry name" value="LTA_synthase"/>
    <property type="match status" value="1"/>
</dbReference>
<evidence type="ECO:0000256" key="3">
    <source>
        <dbReference type="ARBA" id="ARBA00022692"/>
    </source>
</evidence>
<feature type="transmembrane region" description="Helical" evidence="7">
    <location>
        <begin position="163"/>
        <end position="186"/>
    </location>
</feature>
<dbReference type="Gene3D" id="3.40.720.10">
    <property type="entry name" value="Alkaline Phosphatase, subunit A"/>
    <property type="match status" value="1"/>
</dbReference>
<organism evidence="9 10">
    <name type="scientific">Candidatus Colimorpha enterica</name>
    <dbReference type="NCBI Taxonomy" id="3083063"/>
    <lineage>
        <taxon>Bacteria</taxon>
        <taxon>Pseudomonadati</taxon>
        <taxon>Bacteroidota</taxon>
        <taxon>Bacteroidia</taxon>
        <taxon>Bacteroidales</taxon>
        <taxon>Candidatus Colimorpha</taxon>
    </lineage>
</organism>
<feature type="transmembrane region" description="Helical" evidence="7">
    <location>
        <begin position="79"/>
        <end position="100"/>
    </location>
</feature>
<dbReference type="GO" id="GO:0005886">
    <property type="term" value="C:plasma membrane"/>
    <property type="evidence" value="ECO:0007669"/>
    <property type="project" value="UniProtKB-SubCell"/>
</dbReference>
<feature type="transmembrane region" description="Helical" evidence="7">
    <location>
        <begin position="51"/>
        <end position="72"/>
    </location>
</feature>
<keyword evidence="4 7" id="KW-1133">Transmembrane helix</keyword>
<name>A0AAE3K492_9BACT</name>
<keyword evidence="3 7" id="KW-0812">Transmembrane</keyword>
<dbReference type="PANTHER" id="PTHR47371:SF3">
    <property type="entry name" value="PHOSPHOGLYCEROL TRANSFERASE I"/>
    <property type="match status" value="1"/>
</dbReference>
<dbReference type="SUPFAM" id="SSF53649">
    <property type="entry name" value="Alkaline phosphatase-like"/>
    <property type="match status" value="1"/>
</dbReference>
<sequence length="726" mass="81444">MNNNSRTISSVRKREQPWENSVPLMLYFPLSMFFCELVARLSTFGGLKAGQFFLILLTSLAGGFLVSAVLSLIRNRTALRIVIIALSFIFALVCSSQIVYFDIFGNYYNWADFGMAGEAAINFKDQLMNGIFNKLFPLFLEFLPTILLAVFNKRLTFYPLKRVPYVFSLLLLALSAVSFTVFSFGACADRSYQGTLYSYLFPDSGDTYMNFGVLTASRLNIEQLIFGKRSGGLPPDGPHTNPSNPFDTSGKDNSDSTGGGGNSSGGSDTDEPKPPVVYGDNVLEIDFDELISNESNASIKKLHEYFKNVTPTKKNEYTGMFEGKNLIFLTLEGFSGKVISKELTPTLYKMSTEGFVFNNYYCSVWAGSTLTGEYANLTGNMYMTTSCLKGKNSGNYQPFVLGNQFRSLGYKTMFFHGHTYNYAYGREKWGPNFGYEYYGVGNGLENFTDKDGNKLNTKLWPKSDHEVAKVTVGQYINNQPFHIYYMTISGHANYNFLGGNRMCTKHKAEVQNLPYKYTATKAYIACQLEVELMVKELIDRLDEAGILDNTVFVLAPDHFPYGINDDTKTEGYSKEDALGDLYGLSPNDIFHNLDLYRNSLIIWSSSMKEPVIVDTPCSAIDILPTVSNLFGLKYDSRLMTGVDVMSGTDPFVIIKCLNDGNARCWVNKYGSYVPNRGFIPAEGYSADEDAIKEYVKGMNSLLKTKLSYATSIVDYNYYNYLKNYLK</sequence>
<dbReference type="PANTHER" id="PTHR47371">
    <property type="entry name" value="LIPOTEICHOIC ACID SYNTHASE"/>
    <property type="match status" value="1"/>
</dbReference>
<protein>
    <submittedName>
        <fullName evidence="9">LTA synthase family protein</fullName>
    </submittedName>
</protein>
<dbReference type="InterPro" id="IPR000917">
    <property type="entry name" value="Sulfatase_N"/>
</dbReference>
<gene>
    <name evidence="9" type="ORF">MR241_04515</name>
</gene>
<dbReference type="Proteomes" id="UP001139365">
    <property type="component" value="Unassembled WGS sequence"/>
</dbReference>
<proteinExistence type="predicted"/>
<reference evidence="9 10" key="1">
    <citation type="submission" date="2022-03" db="EMBL/GenBank/DDBJ databases">
        <title>Metagenome-assembled genomes from swine fecal metagenomes.</title>
        <authorList>
            <person name="Holman D.B."/>
            <person name="Kommadath A."/>
        </authorList>
    </citation>
    <scope>NUCLEOTIDE SEQUENCE [LARGE SCALE GENOMIC DNA]</scope>
    <source>
        <strain evidence="9">SUG147</strain>
    </source>
</reference>
<dbReference type="Gene3D" id="3.30.1120.170">
    <property type="match status" value="1"/>
</dbReference>
<evidence type="ECO:0000313" key="10">
    <source>
        <dbReference type="Proteomes" id="UP001139365"/>
    </source>
</evidence>
<feature type="transmembrane region" description="Helical" evidence="7">
    <location>
        <begin position="131"/>
        <end position="151"/>
    </location>
</feature>
<evidence type="ECO:0000256" key="2">
    <source>
        <dbReference type="ARBA" id="ARBA00022475"/>
    </source>
</evidence>
<dbReference type="Pfam" id="PF00884">
    <property type="entry name" value="Sulfatase"/>
    <property type="match status" value="1"/>
</dbReference>
<feature type="region of interest" description="Disordered" evidence="6">
    <location>
        <begin position="231"/>
        <end position="275"/>
    </location>
</feature>
<dbReference type="InterPro" id="IPR050448">
    <property type="entry name" value="OpgB/LTA_synthase_biosynth"/>
</dbReference>
<evidence type="ECO:0000313" key="9">
    <source>
        <dbReference type="EMBL" id="MCI5755538.1"/>
    </source>
</evidence>
<evidence type="ECO:0000256" key="5">
    <source>
        <dbReference type="ARBA" id="ARBA00023136"/>
    </source>
</evidence>
<feature type="domain" description="Sulfatase N-terminal" evidence="8">
    <location>
        <begin position="340"/>
        <end position="631"/>
    </location>
</feature>
<evidence type="ECO:0000256" key="1">
    <source>
        <dbReference type="ARBA" id="ARBA00004651"/>
    </source>
</evidence>
<evidence type="ECO:0000256" key="4">
    <source>
        <dbReference type="ARBA" id="ARBA00022989"/>
    </source>
</evidence>
<accession>A0AAE3K492</accession>
<feature type="transmembrane region" description="Helical" evidence="7">
    <location>
        <begin position="21"/>
        <end position="39"/>
    </location>
</feature>
<evidence type="ECO:0000256" key="6">
    <source>
        <dbReference type="SAM" id="MobiDB-lite"/>
    </source>
</evidence>
<dbReference type="InterPro" id="IPR017850">
    <property type="entry name" value="Alkaline_phosphatase_core_sf"/>
</dbReference>
<dbReference type="EMBL" id="JALEMU010000069">
    <property type="protein sequence ID" value="MCI5755538.1"/>
    <property type="molecule type" value="Genomic_DNA"/>
</dbReference>
<dbReference type="AlphaFoldDB" id="A0AAE3K492"/>